<dbReference type="CDD" id="cd01949">
    <property type="entry name" value="GGDEF"/>
    <property type="match status" value="1"/>
</dbReference>
<feature type="transmembrane region" description="Helical" evidence="4">
    <location>
        <begin position="7"/>
        <end position="25"/>
    </location>
</feature>
<evidence type="ECO:0000313" key="8">
    <source>
        <dbReference type="Proteomes" id="UP000252415"/>
    </source>
</evidence>
<keyword evidence="8" id="KW-1185">Reference proteome</keyword>
<dbReference type="PANTHER" id="PTHR46663">
    <property type="entry name" value="DIGUANYLATE CYCLASE DGCT-RELATED"/>
    <property type="match status" value="1"/>
</dbReference>
<name>A0A368W2S2_9BACL</name>
<evidence type="ECO:0000313" key="7">
    <source>
        <dbReference type="EMBL" id="RCW49448.1"/>
    </source>
</evidence>
<dbReference type="SMART" id="SM00304">
    <property type="entry name" value="HAMP"/>
    <property type="match status" value="1"/>
</dbReference>
<dbReference type="InterPro" id="IPR000160">
    <property type="entry name" value="GGDEF_dom"/>
</dbReference>
<dbReference type="Proteomes" id="UP000252415">
    <property type="component" value="Unassembled WGS sequence"/>
</dbReference>
<protein>
    <submittedName>
        <fullName evidence="7">Diguanylate cyclase (GGDEF)-like protein</fullName>
    </submittedName>
</protein>
<dbReference type="PROSITE" id="PS50887">
    <property type="entry name" value="GGDEF"/>
    <property type="match status" value="1"/>
</dbReference>
<keyword evidence="4" id="KW-1133">Transmembrane helix</keyword>
<evidence type="ECO:0000256" key="1">
    <source>
        <dbReference type="ARBA" id="ARBA00004236"/>
    </source>
</evidence>
<dbReference type="Pfam" id="PF00990">
    <property type="entry name" value="GGDEF"/>
    <property type="match status" value="1"/>
</dbReference>
<dbReference type="PANTHER" id="PTHR46663:SF2">
    <property type="entry name" value="GGDEF DOMAIN-CONTAINING PROTEIN"/>
    <property type="match status" value="1"/>
</dbReference>
<dbReference type="SUPFAM" id="SSF158472">
    <property type="entry name" value="HAMP domain-like"/>
    <property type="match status" value="1"/>
</dbReference>
<evidence type="ECO:0000256" key="2">
    <source>
        <dbReference type="ARBA" id="ARBA00022475"/>
    </source>
</evidence>
<dbReference type="RefSeq" id="WP_114379367.1">
    <property type="nucleotide sequence ID" value="NZ_QPJD01000004.1"/>
</dbReference>
<evidence type="ECO:0000256" key="4">
    <source>
        <dbReference type="SAM" id="Phobius"/>
    </source>
</evidence>
<dbReference type="Pfam" id="PF00672">
    <property type="entry name" value="HAMP"/>
    <property type="match status" value="1"/>
</dbReference>
<dbReference type="InterPro" id="IPR029787">
    <property type="entry name" value="Nucleotide_cyclase"/>
</dbReference>
<dbReference type="SMART" id="SM00267">
    <property type="entry name" value="GGDEF"/>
    <property type="match status" value="1"/>
</dbReference>
<keyword evidence="2" id="KW-1003">Cell membrane</keyword>
<comment type="subcellular location">
    <subcellularLocation>
        <location evidence="1">Cell membrane</location>
    </subcellularLocation>
</comment>
<feature type="domain" description="HAMP" evidence="5">
    <location>
        <begin position="304"/>
        <end position="357"/>
    </location>
</feature>
<gene>
    <name evidence="7" type="ORF">DFP97_104106</name>
</gene>
<evidence type="ECO:0000259" key="5">
    <source>
        <dbReference type="PROSITE" id="PS50885"/>
    </source>
</evidence>
<dbReference type="Gene3D" id="6.10.340.10">
    <property type="match status" value="1"/>
</dbReference>
<dbReference type="GO" id="GO:0005886">
    <property type="term" value="C:plasma membrane"/>
    <property type="evidence" value="ECO:0007669"/>
    <property type="project" value="UniProtKB-SubCell"/>
</dbReference>
<sequence length="523" mass="59955">MLLKRKIMIYVGLLTICLLTLLYLISERALLRNYETMELNNAREDMKRVLLAFFDENKNLGSIAINYAGWDDTYRFIERPTIPPLSDPYLTANYPDSLFVSSRLNVTLLMNNQNKVYFGKAYDFTNNIQLPYPQSFIDALVREHPSLLYHADESSRNHGLILVDKQPVILASYPILTSENKGPVHGKLVFARYLDANYIRYVSEKADVNLSYDLAGPLFKLPGKTDTVSVNGKESLPFWSGVGKRSITNYVLLSDHEMKPAVILKFDQSRELYEQAKKNTWFYMLYFSVAGFAFFLLITHFLGRTIFKRLNRAIENMQEIENGKDLSIRIQESGNDEITQLEMKFNRMMTSLEKAQTEIQYQADHDVLTGLPNRKSFYKRLEDSVAQGACFAILFIDLDRFKLVNDTLGHQIGDLLLIQVAARLKQCLKGDDFLCRLGGDEFCLISPYSNNDDQIELTAKVIKEKLDQAFELDGHDVKISASIGISFFPEHGTEPGILLQNSDYAMLKVKEEGRNNFQRYKMG</sequence>
<keyword evidence="4" id="KW-0812">Transmembrane</keyword>
<evidence type="ECO:0000256" key="3">
    <source>
        <dbReference type="ARBA" id="ARBA00023136"/>
    </source>
</evidence>
<dbReference type="SUPFAM" id="SSF55073">
    <property type="entry name" value="Nucleotide cyclase"/>
    <property type="match status" value="1"/>
</dbReference>
<dbReference type="OrthoDB" id="9759607at2"/>
<reference evidence="7 8" key="1">
    <citation type="submission" date="2018-07" db="EMBL/GenBank/DDBJ databases">
        <title>Genomic Encyclopedia of Type Strains, Phase III (KMG-III): the genomes of soil and plant-associated and newly described type strains.</title>
        <authorList>
            <person name="Whitman W."/>
        </authorList>
    </citation>
    <scope>NUCLEOTIDE SEQUENCE [LARGE SCALE GENOMIC DNA]</scope>
    <source>
        <strain evidence="7 8">CECT 7506</strain>
    </source>
</reference>
<dbReference type="AlphaFoldDB" id="A0A368W2S2"/>
<dbReference type="InterPro" id="IPR052163">
    <property type="entry name" value="DGC-Regulatory_Protein"/>
</dbReference>
<dbReference type="InterPro" id="IPR043128">
    <property type="entry name" value="Rev_trsase/Diguanyl_cyclase"/>
</dbReference>
<proteinExistence type="predicted"/>
<dbReference type="Pfam" id="PF05228">
    <property type="entry name" value="CHASE4"/>
    <property type="match status" value="1"/>
</dbReference>
<dbReference type="NCBIfam" id="TIGR00254">
    <property type="entry name" value="GGDEF"/>
    <property type="match status" value="1"/>
</dbReference>
<dbReference type="GO" id="GO:0007165">
    <property type="term" value="P:signal transduction"/>
    <property type="evidence" value="ECO:0007669"/>
    <property type="project" value="InterPro"/>
</dbReference>
<dbReference type="EMBL" id="QPJD01000004">
    <property type="protein sequence ID" value="RCW49448.1"/>
    <property type="molecule type" value="Genomic_DNA"/>
</dbReference>
<evidence type="ECO:0000259" key="6">
    <source>
        <dbReference type="PROSITE" id="PS50887"/>
    </source>
</evidence>
<organism evidence="7 8">
    <name type="scientific">Paenibacillus prosopidis</name>
    <dbReference type="NCBI Taxonomy" id="630520"/>
    <lineage>
        <taxon>Bacteria</taxon>
        <taxon>Bacillati</taxon>
        <taxon>Bacillota</taxon>
        <taxon>Bacilli</taxon>
        <taxon>Bacillales</taxon>
        <taxon>Paenibacillaceae</taxon>
        <taxon>Paenibacillus</taxon>
    </lineage>
</organism>
<keyword evidence="3 4" id="KW-0472">Membrane</keyword>
<dbReference type="InterPro" id="IPR003660">
    <property type="entry name" value="HAMP_dom"/>
</dbReference>
<dbReference type="CDD" id="cd06225">
    <property type="entry name" value="HAMP"/>
    <property type="match status" value="1"/>
</dbReference>
<comment type="caution">
    <text evidence="7">The sequence shown here is derived from an EMBL/GenBank/DDBJ whole genome shotgun (WGS) entry which is preliminary data.</text>
</comment>
<feature type="transmembrane region" description="Helical" evidence="4">
    <location>
        <begin position="281"/>
        <end position="302"/>
    </location>
</feature>
<dbReference type="InterPro" id="IPR007892">
    <property type="entry name" value="CHASE4"/>
</dbReference>
<feature type="domain" description="GGDEF" evidence="6">
    <location>
        <begin position="389"/>
        <end position="522"/>
    </location>
</feature>
<accession>A0A368W2S2</accession>
<dbReference type="Gene3D" id="3.30.70.270">
    <property type="match status" value="1"/>
</dbReference>
<dbReference type="PROSITE" id="PS50885">
    <property type="entry name" value="HAMP"/>
    <property type="match status" value="1"/>
</dbReference>